<dbReference type="Gene3D" id="3.40.50.2300">
    <property type="match status" value="1"/>
</dbReference>
<dbReference type="PANTHER" id="PTHR45526">
    <property type="entry name" value="TRANSCRIPTIONAL REGULATORY PROTEIN DPIA"/>
    <property type="match status" value="1"/>
</dbReference>
<gene>
    <name evidence="6" type="ORF">H0E84_04110</name>
</gene>
<evidence type="ECO:0000256" key="1">
    <source>
        <dbReference type="ARBA" id="ARBA00023012"/>
    </source>
</evidence>
<dbReference type="GO" id="GO:0003677">
    <property type="term" value="F:DNA binding"/>
    <property type="evidence" value="ECO:0007669"/>
    <property type="project" value="InterPro"/>
</dbReference>
<dbReference type="GO" id="GO:0000156">
    <property type="term" value="F:phosphorelay response regulator activity"/>
    <property type="evidence" value="ECO:0007669"/>
    <property type="project" value="TreeGrafter"/>
</dbReference>
<organism evidence="6 7">
    <name type="scientific">Luteimonas salinisoli</name>
    <dbReference type="NCBI Taxonomy" id="2752307"/>
    <lineage>
        <taxon>Bacteria</taxon>
        <taxon>Pseudomonadati</taxon>
        <taxon>Pseudomonadota</taxon>
        <taxon>Gammaproteobacteria</taxon>
        <taxon>Lysobacterales</taxon>
        <taxon>Lysobacteraceae</taxon>
        <taxon>Luteimonas</taxon>
    </lineage>
</organism>
<dbReference type="InterPro" id="IPR051271">
    <property type="entry name" value="2C-system_Tx_regulators"/>
</dbReference>
<dbReference type="EMBL" id="JACCKA010000029">
    <property type="protein sequence ID" value="NZA25556.1"/>
    <property type="molecule type" value="Genomic_DNA"/>
</dbReference>
<dbReference type="PANTHER" id="PTHR45526:SF1">
    <property type="entry name" value="TRANSCRIPTIONAL REGULATORY PROTEIN DCUR-RELATED"/>
    <property type="match status" value="1"/>
</dbReference>
<evidence type="ECO:0000313" key="6">
    <source>
        <dbReference type="EMBL" id="NZA25556.1"/>
    </source>
</evidence>
<dbReference type="PROSITE" id="PS50110">
    <property type="entry name" value="RESPONSE_REGULATORY"/>
    <property type="match status" value="1"/>
</dbReference>
<keyword evidence="1" id="KW-0902">Two-component regulatory system</keyword>
<comment type="caution">
    <text evidence="6">The sequence shown here is derived from an EMBL/GenBank/DDBJ whole genome shotgun (WGS) entry which is preliminary data.</text>
</comment>
<proteinExistence type="predicted"/>
<feature type="domain" description="Response regulatory" evidence="4">
    <location>
        <begin position="2"/>
        <end position="116"/>
    </location>
</feature>
<protein>
    <submittedName>
        <fullName evidence="6">Response regulator transcription factor</fullName>
    </submittedName>
</protein>
<dbReference type="SMART" id="SM00448">
    <property type="entry name" value="REC"/>
    <property type="match status" value="1"/>
</dbReference>
<evidence type="ECO:0000259" key="4">
    <source>
        <dbReference type="PROSITE" id="PS50110"/>
    </source>
</evidence>
<dbReference type="PROSITE" id="PS50930">
    <property type="entry name" value="HTH_LYTTR"/>
    <property type="match status" value="1"/>
</dbReference>
<feature type="region of interest" description="Disordered" evidence="3">
    <location>
        <begin position="212"/>
        <end position="234"/>
    </location>
</feature>
<evidence type="ECO:0000256" key="3">
    <source>
        <dbReference type="SAM" id="MobiDB-lite"/>
    </source>
</evidence>
<reference evidence="6 7" key="1">
    <citation type="submission" date="2020-07" db="EMBL/GenBank/DDBJ databases">
        <title>Luteimonas sp. SJ-92.</title>
        <authorList>
            <person name="Huang X.-X."/>
            <person name="Xu L."/>
            <person name="Sun J.-Q."/>
        </authorList>
    </citation>
    <scope>NUCLEOTIDE SEQUENCE [LARGE SCALE GENOMIC DNA]</scope>
    <source>
        <strain evidence="6 7">SJ-92</strain>
    </source>
</reference>
<dbReference type="RefSeq" id="WP_180677359.1">
    <property type="nucleotide sequence ID" value="NZ_JACCKA010000029.1"/>
</dbReference>
<name>A0A853J8P0_9GAMM</name>
<sequence>MHIVVIEDETVVARRIERLVRRILGPRLLRIDRAGTLRDATRLLARLQDAVVLLDLNLSGDDGFDVLRRAVAEPFQTIVVSANTDRAVEAFELGVVDFVPKPFTEERLGRALDRVGRGGRSGGGPPSFLAVTLAGRVDLVAVGTVVAIHGADDYSEIETSDGRRHLHKKTLTMLGRVLPENFLRVHRSHIVNLRFAEGMDIESGGRRVLHLSNGSSVPVSRSHAGKLGEAGGLP</sequence>
<dbReference type="Pfam" id="PF04397">
    <property type="entry name" value="LytTR"/>
    <property type="match status" value="1"/>
</dbReference>
<feature type="modified residue" description="4-aspartylphosphate" evidence="2">
    <location>
        <position position="55"/>
    </location>
</feature>
<dbReference type="SMART" id="SM00850">
    <property type="entry name" value="LytTR"/>
    <property type="match status" value="1"/>
</dbReference>
<feature type="domain" description="HTH LytTR-type" evidence="5">
    <location>
        <begin position="129"/>
        <end position="233"/>
    </location>
</feature>
<keyword evidence="2" id="KW-0597">Phosphoprotein</keyword>
<accession>A0A853J8P0</accession>
<dbReference type="Pfam" id="PF00072">
    <property type="entry name" value="Response_reg"/>
    <property type="match status" value="1"/>
</dbReference>
<dbReference type="SUPFAM" id="SSF52172">
    <property type="entry name" value="CheY-like"/>
    <property type="match status" value="1"/>
</dbReference>
<keyword evidence="7" id="KW-1185">Reference proteome</keyword>
<dbReference type="InterPro" id="IPR007492">
    <property type="entry name" value="LytTR_DNA-bd_dom"/>
</dbReference>
<evidence type="ECO:0000259" key="5">
    <source>
        <dbReference type="PROSITE" id="PS50930"/>
    </source>
</evidence>
<dbReference type="Proteomes" id="UP000578091">
    <property type="component" value="Unassembled WGS sequence"/>
</dbReference>
<dbReference type="AlphaFoldDB" id="A0A853J8P0"/>
<evidence type="ECO:0000313" key="7">
    <source>
        <dbReference type="Proteomes" id="UP000578091"/>
    </source>
</evidence>
<dbReference type="InterPro" id="IPR001789">
    <property type="entry name" value="Sig_transdc_resp-reg_receiver"/>
</dbReference>
<dbReference type="Gene3D" id="2.40.50.1020">
    <property type="entry name" value="LytTr DNA-binding domain"/>
    <property type="match status" value="1"/>
</dbReference>
<evidence type="ECO:0000256" key="2">
    <source>
        <dbReference type="PROSITE-ProRule" id="PRU00169"/>
    </source>
</evidence>
<dbReference type="InterPro" id="IPR011006">
    <property type="entry name" value="CheY-like_superfamily"/>
</dbReference>